<name>A0A653D0D0_CALMS</name>
<accession>A0A653D0D0</accession>
<gene>
    <name evidence="1" type="ORF">CALMAC_LOCUS13351</name>
</gene>
<sequence>MDTGYVRIEGQKCMLAFLWYASNKGVSYRDVADRFGVATSTLHNIINTITKCLSNLSPSYIVWPSVEEGRIIASQFEELEFPGAIGVIDGTHIKLDRPSEDPDSYLNRKNSIPSRDHPFLAHIRIFFYPYLTCCYGPQLFYGSVPTPGTDFRICWV</sequence>
<proteinExistence type="predicted"/>
<organism evidence="1 2">
    <name type="scientific">Callosobruchus maculatus</name>
    <name type="common">Southern cowpea weevil</name>
    <name type="synonym">Pulse bruchid</name>
    <dbReference type="NCBI Taxonomy" id="64391"/>
    <lineage>
        <taxon>Eukaryota</taxon>
        <taxon>Metazoa</taxon>
        <taxon>Ecdysozoa</taxon>
        <taxon>Arthropoda</taxon>
        <taxon>Hexapoda</taxon>
        <taxon>Insecta</taxon>
        <taxon>Pterygota</taxon>
        <taxon>Neoptera</taxon>
        <taxon>Endopterygota</taxon>
        <taxon>Coleoptera</taxon>
        <taxon>Polyphaga</taxon>
        <taxon>Cucujiformia</taxon>
        <taxon>Chrysomeloidea</taxon>
        <taxon>Chrysomelidae</taxon>
        <taxon>Bruchinae</taxon>
        <taxon>Bruchini</taxon>
        <taxon>Callosobruchus</taxon>
    </lineage>
</organism>
<dbReference type="OrthoDB" id="8055321at2759"/>
<evidence type="ECO:0000313" key="1">
    <source>
        <dbReference type="EMBL" id="VEN53600.1"/>
    </source>
</evidence>
<protein>
    <recommendedName>
        <fullName evidence="3">DDE Tnp4 domain-containing protein</fullName>
    </recommendedName>
</protein>
<keyword evidence="2" id="KW-1185">Reference proteome</keyword>
<dbReference type="AlphaFoldDB" id="A0A653D0D0"/>
<dbReference type="Proteomes" id="UP000410492">
    <property type="component" value="Unassembled WGS sequence"/>
</dbReference>
<reference evidence="1 2" key="1">
    <citation type="submission" date="2019-01" db="EMBL/GenBank/DDBJ databases">
        <authorList>
            <person name="Sayadi A."/>
        </authorList>
    </citation>
    <scope>NUCLEOTIDE SEQUENCE [LARGE SCALE GENOMIC DNA]</scope>
</reference>
<dbReference type="EMBL" id="CAACVG010009570">
    <property type="protein sequence ID" value="VEN53600.1"/>
    <property type="molecule type" value="Genomic_DNA"/>
</dbReference>
<evidence type="ECO:0000313" key="2">
    <source>
        <dbReference type="Proteomes" id="UP000410492"/>
    </source>
</evidence>
<evidence type="ECO:0008006" key="3">
    <source>
        <dbReference type="Google" id="ProtNLM"/>
    </source>
</evidence>